<evidence type="ECO:0000256" key="12">
    <source>
        <dbReference type="RuleBase" id="RU000304"/>
    </source>
</evidence>
<evidence type="ECO:0000256" key="2">
    <source>
        <dbReference type="ARBA" id="ARBA00012425"/>
    </source>
</evidence>
<dbReference type="PROSITE" id="PS50011">
    <property type="entry name" value="PROTEIN_KINASE_DOM"/>
    <property type="match status" value="1"/>
</dbReference>
<evidence type="ECO:0000256" key="6">
    <source>
        <dbReference type="ARBA" id="ARBA00022777"/>
    </source>
</evidence>
<reference evidence="15" key="1">
    <citation type="journal article" date="2017" name="Genome Biol.">
        <title>Comparative genomics reveals high biological diversity and specific adaptations in the industrially and medically important fungal genus Aspergillus.</title>
        <authorList>
            <person name="de Vries R.P."/>
            <person name="Riley R."/>
            <person name="Wiebenga A."/>
            <person name="Aguilar-Osorio G."/>
            <person name="Amillis S."/>
            <person name="Uchima C.A."/>
            <person name="Anderluh G."/>
            <person name="Asadollahi M."/>
            <person name="Askin M."/>
            <person name="Barry K."/>
            <person name="Battaglia E."/>
            <person name="Bayram O."/>
            <person name="Benocci T."/>
            <person name="Braus-Stromeyer S.A."/>
            <person name="Caldana C."/>
            <person name="Canovas D."/>
            <person name="Cerqueira G.C."/>
            <person name="Chen F."/>
            <person name="Chen W."/>
            <person name="Choi C."/>
            <person name="Clum A."/>
            <person name="Dos Santos R.A."/>
            <person name="Damasio A.R."/>
            <person name="Diallinas G."/>
            <person name="Emri T."/>
            <person name="Fekete E."/>
            <person name="Flipphi M."/>
            <person name="Freyberg S."/>
            <person name="Gallo A."/>
            <person name="Gournas C."/>
            <person name="Habgood R."/>
            <person name="Hainaut M."/>
            <person name="Harispe M.L."/>
            <person name="Henrissat B."/>
            <person name="Hilden K.S."/>
            <person name="Hope R."/>
            <person name="Hossain A."/>
            <person name="Karabika E."/>
            <person name="Karaffa L."/>
            <person name="Karanyi Z."/>
            <person name="Krasevec N."/>
            <person name="Kuo A."/>
            <person name="Kusch H."/>
            <person name="LaButti K."/>
            <person name="Lagendijk E.L."/>
            <person name="Lapidus A."/>
            <person name="Levasseur A."/>
            <person name="Lindquist E."/>
            <person name="Lipzen A."/>
            <person name="Logrieco A.F."/>
            <person name="MacCabe A."/>
            <person name="Maekelae M.R."/>
            <person name="Malavazi I."/>
            <person name="Melin P."/>
            <person name="Meyer V."/>
            <person name="Mielnichuk N."/>
            <person name="Miskei M."/>
            <person name="Molnar A.P."/>
            <person name="Mule G."/>
            <person name="Ngan C.Y."/>
            <person name="Orejas M."/>
            <person name="Orosz E."/>
            <person name="Ouedraogo J.P."/>
            <person name="Overkamp K.M."/>
            <person name="Park H.-S."/>
            <person name="Perrone G."/>
            <person name="Piumi F."/>
            <person name="Punt P.J."/>
            <person name="Ram A.F."/>
            <person name="Ramon A."/>
            <person name="Rauscher S."/>
            <person name="Record E."/>
            <person name="Riano-Pachon D.M."/>
            <person name="Robert V."/>
            <person name="Roehrig J."/>
            <person name="Ruller R."/>
            <person name="Salamov A."/>
            <person name="Salih N.S."/>
            <person name="Samson R.A."/>
            <person name="Sandor E."/>
            <person name="Sanguinetti M."/>
            <person name="Schuetze T."/>
            <person name="Sepcic K."/>
            <person name="Shelest E."/>
            <person name="Sherlock G."/>
            <person name="Sophianopoulou V."/>
            <person name="Squina F.M."/>
            <person name="Sun H."/>
            <person name="Susca A."/>
            <person name="Todd R.B."/>
            <person name="Tsang A."/>
            <person name="Unkles S.E."/>
            <person name="van de Wiele N."/>
            <person name="van Rossen-Uffink D."/>
            <person name="Oliveira J.V."/>
            <person name="Vesth T.C."/>
            <person name="Visser J."/>
            <person name="Yu J.-H."/>
            <person name="Zhou M."/>
            <person name="Andersen M.R."/>
            <person name="Archer D.B."/>
            <person name="Baker S.E."/>
            <person name="Benoit I."/>
            <person name="Brakhage A.A."/>
            <person name="Braus G.H."/>
            <person name="Fischer R."/>
            <person name="Frisvad J.C."/>
            <person name="Goldman G.H."/>
            <person name="Houbraken J."/>
            <person name="Oakley B."/>
            <person name="Pocsi I."/>
            <person name="Scazzocchio C."/>
            <person name="Seiboth B."/>
            <person name="vanKuyk P.A."/>
            <person name="Wortman J."/>
            <person name="Dyer P.S."/>
            <person name="Grigoriev I.V."/>
        </authorList>
    </citation>
    <scope>NUCLEOTIDE SEQUENCE [LARGE SCALE GENOMIC DNA]</scope>
    <source>
        <strain evidence="15">CBS 101740 / IMI 381727 / IBT 21946</strain>
    </source>
</reference>
<keyword evidence="4" id="KW-0808">Transferase</keyword>
<evidence type="ECO:0000256" key="10">
    <source>
        <dbReference type="ARBA" id="ARBA00048367"/>
    </source>
</evidence>
<dbReference type="OMA" id="MDTNGGQ"/>
<dbReference type="Gene3D" id="1.10.510.10">
    <property type="entry name" value="Transferase(Phosphotransferase) domain 1"/>
    <property type="match status" value="1"/>
</dbReference>
<feature type="binding site" evidence="11">
    <location>
        <position position="38"/>
    </location>
    <ligand>
        <name>ATP</name>
        <dbReference type="ChEBI" id="CHEBI:30616"/>
    </ligand>
</feature>
<evidence type="ECO:0000256" key="4">
    <source>
        <dbReference type="ARBA" id="ARBA00022679"/>
    </source>
</evidence>
<dbReference type="FunFam" id="1.10.510.10:FF:000184">
    <property type="entry name" value="cyclin-dependent kinase 5 homolog"/>
    <property type="match status" value="1"/>
</dbReference>
<evidence type="ECO:0000313" key="14">
    <source>
        <dbReference type="EMBL" id="OJJ77703.1"/>
    </source>
</evidence>
<dbReference type="SUPFAM" id="SSF56112">
    <property type="entry name" value="Protein kinase-like (PK-like)"/>
    <property type="match status" value="1"/>
</dbReference>
<evidence type="ECO:0000256" key="9">
    <source>
        <dbReference type="ARBA" id="ARBA00047811"/>
    </source>
</evidence>
<dbReference type="InterPro" id="IPR011009">
    <property type="entry name" value="Kinase-like_dom_sf"/>
</dbReference>
<dbReference type="InterPro" id="IPR050108">
    <property type="entry name" value="CDK"/>
</dbReference>
<dbReference type="GO" id="GO:0005524">
    <property type="term" value="F:ATP binding"/>
    <property type="evidence" value="ECO:0007669"/>
    <property type="project" value="UniProtKB-UniRule"/>
</dbReference>
<dbReference type="RefSeq" id="XP_067484950.1">
    <property type="nucleotide sequence ID" value="XM_067620314.1"/>
</dbReference>
<organism evidence="14 15">
    <name type="scientific">Aspergillus brasiliensis (strain CBS 101740 / IMI 381727 / IBT 21946)</name>
    <dbReference type="NCBI Taxonomy" id="767769"/>
    <lineage>
        <taxon>Eukaryota</taxon>
        <taxon>Fungi</taxon>
        <taxon>Dikarya</taxon>
        <taxon>Ascomycota</taxon>
        <taxon>Pezizomycotina</taxon>
        <taxon>Eurotiomycetes</taxon>
        <taxon>Eurotiomycetidae</taxon>
        <taxon>Eurotiales</taxon>
        <taxon>Aspergillaceae</taxon>
        <taxon>Aspergillus</taxon>
        <taxon>Aspergillus subgen. Circumdati</taxon>
    </lineage>
</organism>
<evidence type="ECO:0000256" key="7">
    <source>
        <dbReference type="ARBA" id="ARBA00022840"/>
    </source>
</evidence>
<keyword evidence="3 12" id="KW-0723">Serine/threonine-protein kinase</keyword>
<dbReference type="VEuPathDB" id="FungiDB:ASPBRDRAFT_190986"/>
<dbReference type="PROSITE" id="PS00107">
    <property type="entry name" value="PROTEIN_KINASE_ATP"/>
    <property type="match status" value="1"/>
</dbReference>
<evidence type="ECO:0000256" key="1">
    <source>
        <dbReference type="ARBA" id="ARBA00006485"/>
    </source>
</evidence>
<dbReference type="FunFam" id="3.30.200.20:FF:000062">
    <property type="entry name" value="PHO system negative regulator"/>
    <property type="match status" value="1"/>
</dbReference>
<dbReference type="PANTHER" id="PTHR24056">
    <property type="entry name" value="CELL DIVISION PROTEIN KINASE"/>
    <property type="match status" value="1"/>
</dbReference>
<feature type="domain" description="Protein kinase" evidence="13">
    <location>
        <begin position="9"/>
        <end position="289"/>
    </location>
</feature>
<dbReference type="GO" id="GO:0005737">
    <property type="term" value="C:cytoplasm"/>
    <property type="evidence" value="ECO:0007669"/>
    <property type="project" value="TreeGrafter"/>
</dbReference>
<keyword evidence="15" id="KW-1185">Reference proteome</keyword>
<evidence type="ECO:0000256" key="11">
    <source>
        <dbReference type="PROSITE-ProRule" id="PRU10141"/>
    </source>
</evidence>
<evidence type="ECO:0000313" key="15">
    <source>
        <dbReference type="Proteomes" id="UP000184499"/>
    </source>
</evidence>
<comment type="similarity">
    <text evidence="1">Belongs to the protein kinase superfamily. CMGC Ser/Thr protein kinase family. CDC2/CDKX subfamily.</text>
</comment>
<dbReference type="EC" id="2.7.11.22" evidence="2"/>
<comment type="catalytic activity">
    <reaction evidence="10">
        <text>L-seryl-[protein] + ATP = O-phospho-L-seryl-[protein] + ADP + H(+)</text>
        <dbReference type="Rhea" id="RHEA:17989"/>
        <dbReference type="Rhea" id="RHEA-COMP:9863"/>
        <dbReference type="Rhea" id="RHEA-COMP:11604"/>
        <dbReference type="ChEBI" id="CHEBI:15378"/>
        <dbReference type="ChEBI" id="CHEBI:29999"/>
        <dbReference type="ChEBI" id="CHEBI:30616"/>
        <dbReference type="ChEBI" id="CHEBI:83421"/>
        <dbReference type="ChEBI" id="CHEBI:456216"/>
        <dbReference type="EC" id="2.7.11.22"/>
    </reaction>
</comment>
<accession>A0A1L9V173</accession>
<evidence type="ECO:0000256" key="3">
    <source>
        <dbReference type="ARBA" id="ARBA00022527"/>
    </source>
</evidence>
<dbReference type="Proteomes" id="UP000184499">
    <property type="component" value="Unassembled WGS sequence"/>
</dbReference>
<dbReference type="GO" id="GO:0005634">
    <property type="term" value="C:nucleus"/>
    <property type="evidence" value="ECO:0007669"/>
    <property type="project" value="TreeGrafter"/>
</dbReference>
<keyword evidence="5 11" id="KW-0547">Nucleotide-binding</keyword>
<proteinExistence type="inferred from homology"/>
<dbReference type="AlphaFoldDB" id="A0A1L9V173"/>
<comment type="catalytic activity">
    <reaction evidence="9">
        <text>L-threonyl-[protein] + ATP = O-phospho-L-threonyl-[protein] + ADP + H(+)</text>
        <dbReference type="Rhea" id="RHEA:46608"/>
        <dbReference type="Rhea" id="RHEA-COMP:11060"/>
        <dbReference type="Rhea" id="RHEA-COMP:11605"/>
        <dbReference type="ChEBI" id="CHEBI:15378"/>
        <dbReference type="ChEBI" id="CHEBI:30013"/>
        <dbReference type="ChEBI" id="CHEBI:30616"/>
        <dbReference type="ChEBI" id="CHEBI:61977"/>
        <dbReference type="ChEBI" id="CHEBI:456216"/>
        <dbReference type="EC" id="2.7.11.22"/>
    </reaction>
</comment>
<dbReference type="InterPro" id="IPR008271">
    <property type="entry name" value="Ser/Thr_kinase_AS"/>
</dbReference>
<dbReference type="InterPro" id="IPR000719">
    <property type="entry name" value="Prot_kinase_dom"/>
</dbReference>
<dbReference type="PANTHER" id="PTHR24056:SF46">
    <property type="entry name" value="CYCLIN-DEPENDENT KINASE 5"/>
    <property type="match status" value="1"/>
</dbReference>
<keyword evidence="7 11" id="KW-0067">ATP-binding</keyword>
<gene>
    <name evidence="14" type="ORF">ASPBRDRAFT_190986</name>
</gene>
<evidence type="ECO:0000256" key="8">
    <source>
        <dbReference type="ARBA" id="ARBA00041795"/>
    </source>
</evidence>
<dbReference type="OrthoDB" id="1732493at2759"/>
<dbReference type="PROSITE" id="PS00108">
    <property type="entry name" value="PROTEIN_KINASE_ST"/>
    <property type="match status" value="1"/>
</dbReference>
<dbReference type="Gene3D" id="3.30.200.20">
    <property type="entry name" value="Phosphorylase Kinase, domain 1"/>
    <property type="match status" value="1"/>
</dbReference>
<dbReference type="GeneID" id="93572802"/>
<name>A0A1L9V173_ASPBC</name>
<dbReference type="GO" id="GO:0004693">
    <property type="term" value="F:cyclin-dependent protein serine/threonine kinase activity"/>
    <property type="evidence" value="ECO:0007669"/>
    <property type="project" value="UniProtKB-EC"/>
</dbReference>
<sequence>MTRSPQNSFQQLEKLGEGTYATVFKGRNSQTGELVALKEIALDTEEGTPSTAIREISLMKELHHENILSLHDVIHAENKLMLVFEYMDKDLKRYMDTNGGQLEPPVIKSFVYQLLRGVAYCHDNHILHRDLKPQNLLVNNKGQLKLADFGLARAFGIPVNTFSNEVVTLWYRAPDVLLGSRSYSTSIDIWSIGCIIAEMYMGRSLFPGSNNEDQLQKIFKVMGTPCEGSWPGVSRLPEYRADFPLYVAQDLRTLVPRIDAVGLDLVREMLRLQPERRISAAQALRHAWFDDLLV</sequence>
<dbReference type="InterPro" id="IPR017441">
    <property type="entry name" value="Protein_kinase_ATP_BS"/>
</dbReference>
<dbReference type="EMBL" id="KV878679">
    <property type="protein sequence ID" value="OJJ77703.1"/>
    <property type="molecule type" value="Genomic_DNA"/>
</dbReference>
<evidence type="ECO:0000256" key="5">
    <source>
        <dbReference type="ARBA" id="ARBA00022741"/>
    </source>
</evidence>
<protein>
    <recommendedName>
        <fullName evidence="2">cyclin-dependent kinase</fullName>
        <ecNumber evidence="2">2.7.11.22</ecNumber>
    </recommendedName>
    <alternativeName>
        <fullName evidence="8">Serine/threonine-protein kinase PHO85</fullName>
    </alternativeName>
</protein>
<evidence type="ECO:0000259" key="13">
    <source>
        <dbReference type="PROSITE" id="PS50011"/>
    </source>
</evidence>
<keyword evidence="6" id="KW-0418">Kinase</keyword>
<dbReference type="STRING" id="767769.A0A1L9V173"/>
<dbReference type="SMART" id="SM00220">
    <property type="entry name" value="S_TKc"/>
    <property type="match status" value="1"/>
</dbReference>
<dbReference type="Pfam" id="PF00069">
    <property type="entry name" value="Pkinase"/>
    <property type="match status" value="1"/>
</dbReference>